<keyword evidence="2" id="KW-1185">Reference proteome</keyword>
<accession>A0A0D2KF75</accession>
<dbReference type="PANTHER" id="PTHR14604:SF3">
    <property type="entry name" value="SPERM-ASSOCIATED ANTIGEN 16 PROTEIN"/>
    <property type="match status" value="1"/>
</dbReference>
<dbReference type="GeneID" id="25730890"/>
<proteinExistence type="predicted"/>
<evidence type="ECO:0000313" key="1">
    <source>
        <dbReference type="EMBL" id="KIY94533.1"/>
    </source>
</evidence>
<dbReference type="InterPro" id="IPR050995">
    <property type="entry name" value="WD-F-box_domain-protein"/>
</dbReference>
<dbReference type="STRING" id="145388.A0A0D2KF75"/>
<name>A0A0D2KF75_9CHLO</name>
<gene>
    <name evidence="1" type="ORF">MNEG_13429</name>
</gene>
<evidence type="ECO:0000313" key="2">
    <source>
        <dbReference type="Proteomes" id="UP000054498"/>
    </source>
</evidence>
<dbReference type="EMBL" id="KK104038">
    <property type="protein sequence ID" value="KIY94533.1"/>
    <property type="molecule type" value="Genomic_DNA"/>
</dbReference>
<dbReference type="PANTHER" id="PTHR14604">
    <property type="entry name" value="WD40 REPEAT PF20"/>
    <property type="match status" value="1"/>
</dbReference>
<keyword evidence="1" id="KW-0966">Cell projection</keyword>
<sequence length="234" mass="25517">MEGTSGTTSGAVSRGVSLSGNTPAVAAAAEAAAAAADPLLDESDDDFEYEEVEVVSEPEEDDISEDLDAAMRSLQALTTSKARASKPAALPGKVTRRPEVIDDVIRNFCAKAGLARTAEAFEAEWYELKATGRLGGLATSMPDVYMRNGELEEELGSLRHELVAAQEVAARASATWDKFRKERDFHRMHHKRVAHYGKYEPTILELKRKYEAAMKEKMLAVLERDKMAAKVGQG</sequence>
<dbReference type="OrthoDB" id="538223at2759"/>
<organism evidence="1 2">
    <name type="scientific">Monoraphidium neglectum</name>
    <dbReference type="NCBI Taxonomy" id="145388"/>
    <lineage>
        <taxon>Eukaryota</taxon>
        <taxon>Viridiplantae</taxon>
        <taxon>Chlorophyta</taxon>
        <taxon>core chlorophytes</taxon>
        <taxon>Chlorophyceae</taxon>
        <taxon>CS clade</taxon>
        <taxon>Sphaeropleales</taxon>
        <taxon>Selenastraceae</taxon>
        <taxon>Monoraphidium</taxon>
    </lineage>
</organism>
<reference evidence="1 2" key="1">
    <citation type="journal article" date="2013" name="BMC Genomics">
        <title>Reconstruction of the lipid metabolism for the microalga Monoraphidium neglectum from its genome sequence reveals characteristics suitable for biofuel production.</title>
        <authorList>
            <person name="Bogen C."/>
            <person name="Al-Dilaimi A."/>
            <person name="Albersmeier A."/>
            <person name="Wichmann J."/>
            <person name="Grundmann M."/>
            <person name="Rupp O."/>
            <person name="Lauersen K.J."/>
            <person name="Blifernez-Klassen O."/>
            <person name="Kalinowski J."/>
            <person name="Goesmann A."/>
            <person name="Mussgnug J.H."/>
            <person name="Kruse O."/>
        </authorList>
    </citation>
    <scope>NUCLEOTIDE SEQUENCE [LARGE SCALE GENOMIC DNA]</scope>
    <source>
        <strain evidence="1 2">SAG 48.87</strain>
    </source>
</reference>
<dbReference type="RefSeq" id="XP_013893553.1">
    <property type="nucleotide sequence ID" value="XM_014038099.1"/>
</dbReference>
<keyword evidence="1" id="KW-0969">Cilium</keyword>
<dbReference type="KEGG" id="mng:MNEG_13429"/>
<dbReference type="AlphaFoldDB" id="A0A0D2KF75"/>
<keyword evidence="1" id="KW-0282">Flagellum</keyword>
<protein>
    <submittedName>
        <fullName evidence="1">Flagellar WD repeat-containing protein Pf20</fullName>
    </submittedName>
</protein>
<dbReference type="Proteomes" id="UP000054498">
    <property type="component" value="Unassembled WGS sequence"/>
</dbReference>